<dbReference type="HAMAP" id="MF_02220">
    <property type="entry name" value="XylB"/>
    <property type="match status" value="1"/>
</dbReference>
<comment type="function">
    <text evidence="8">Catalyzes the phosphorylation of D-xylulose to D-xylulose 5-phosphate.</text>
</comment>
<dbReference type="Pfam" id="PF02782">
    <property type="entry name" value="FGGY_C"/>
    <property type="match status" value="1"/>
</dbReference>
<dbReference type="Pfam" id="PF00370">
    <property type="entry name" value="FGGY_N"/>
    <property type="match status" value="1"/>
</dbReference>
<keyword evidence="14" id="KW-1185">Reference proteome</keyword>
<organism evidence="13 14">
    <name type="scientific">Parafannyhessea umbonata</name>
    <dbReference type="NCBI Taxonomy" id="604330"/>
    <lineage>
        <taxon>Bacteria</taxon>
        <taxon>Bacillati</taxon>
        <taxon>Actinomycetota</taxon>
        <taxon>Coriobacteriia</taxon>
        <taxon>Coriobacteriales</taxon>
        <taxon>Atopobiaceae</taxon>
        <taxon>Parafannyhessea</taxon>
    </lineage>
</organism>
<evidence type="ECO:0000256" key="2">
    <source>
        <dbReference type="ARBA" id="ARBA00022629"/>
    </source>
</evidence>
<dbReference type="RefSeq" id="WP_078687521.1">
    <property type="nucleotide sequence ID" value="NZ_FNWT01000004.1"/>
</dbReference>
<evidence type="ECO:0000256" key="1">
    <source>
        <dbReference type="ARBA" id="ARBA00009156"/>
    </source>
</evidence>
<evidence type="ECO:0000259" key="11">
    <source>
        <dbReference type="Pfam" id="PF00370"/>
    </source>
</evidence>
<dbReference type="InterPro" id="IPR018483">
    <property type="entry name" value="Carb_kinase_FGGY_CS"/>
</dbReference>
<dbReference type="PROSITE" id="PS00933">
    <property type="entry name" value="FGGY_KINASES_1"/>
    <property type="match status" value="1"/>
</dbReference>
<dbReference type="InterPro" id="IPR006000">
    <property type="entry name" value="Xylulokinase"/>
</dbReference>
<evidence type="ECO:0000256" key="9">
    <source>
        <dbReference type="RuleBase" id="RU003733"/>
    </source>
</evidence>
<evidence type="ECO:0000256" key="5">
    <source>
        <dbReference type="ARBA" id="ARBA00022777"/>
    </source>
</evidence>
<protein>
    <recommendedName>
        <fullName evidence="8 10">Xylulose kinase</fullName>
        <shortName evidence="8 10">Xylulokinase</shortName>
        <ecNumber evidence="8 10">2.7.1.17</ecNumber>
    </recommendedName>
</protein>
<feature type="active site" description="Proton acceptor" evidence="8">
    <location>
        <position position="237"/>
    </location>
</feature>
<dbReference type="NCBIfam" id="TIGR01312">
    <property type="entry name" value="XylB"/>
    <property type="match status" value="1"/>
</dbReference>
<dbReference type="PIRSF" id="PIRSF000538">
    <property type="entry name" value="GlpK"/>
    <property type="match status" value="1"/>
</dbReference>
<dbReference type="InterPro" id="IPR018484">
    <property type="entry name" value="FGGY_N"/>
</dbReference>
<dbReference type="InterPro" id="IPR043129">
    <property type="entry name" value="ATPase_NBD"/>
</dbReference>
<dbReference type="SUPFAM" id="SSF53067">
    <property type="entry name" value="Actin-like ATPase domain"/>
    <property type="match status" value="2"/>
</dbReference>
<sequence length="492" mass="53309">MLFIGLDIGTSATKCLLMNEAGAVLNIERASYPTSFPEPGWSEQDPELWWNAVCDCIPRLLEGFDASQVVALGSCGQMHGLVVLDEKGEVIRPAILWNDSRTRYQVDYLNREVGVKTVASYTGNVAYTGFTAPKLLWLREEEPVNFSRIAKVMLPKDYVNLRLTGVASTDCTDASGTLLLDVRNRSWSRPMMSVCGLRECQLPQLFESWETVGEVLPEIARQLGLPEGVRVCAGAGDNASAAVGTGAVGPGRCNIVMGTAGTIFMTTEGFLTDGRNRLHSFCSADGGFNLMGCILTGAGCNGWWMDEILQASDYEAEQALVQGGRLGQNDVYFLPYLMGERTPHNDPRARAAFVGMRMDTSRADMTQAVLEGVAYALCDCLGAAREEEVEVLASTICGGGAKSPLWRAIVADVLGIPLQIPQTEQAPAFGAAMLAAVSAGLYPDVGECAHALVKVSPRMVMPNLKIRSLYQGHYDVWHSLYPALQSVYQQIL</sequence>
<evidence type="ECO:0000256" key="7">
    <source>
        <dbReference type="ARBA" id="ARBA00023277"/>
    </source>
</evidence>
<reference evidence="13 14" key="1">
    <citation type="submission" date="2016-10" db="EMBL/GenBank/DDBJ databases">
        <authorList>
            <person name="Varghese N."/>
            <person name="Submissions S."/>
        </authorList>
    </citation>
    <scope>NUCLEOTIDE SEQUENCE [LARGE SCALE GENOMIC DNA]</scope>
    <source>
        <strain evidence="13 14">WCP15</strain>
    </source>
</reference>
<comment type="caution">
    <text evidence="13">The sequence shown here is derived from an EMBL/GenBank/DDBJ whole genome shotgun (WGS) entry which is preliminary data.</text>
</comment>
<proteinExistence type="inferred from homology"/>
<dbReference type="PROSITE" id="PS00445">
    <property type="entry name" value="FGGY_KINASES_2"/>
    <property type="match status" value="1"/>
</dbReference>
<evidence type="ECO:0000256" key="4">
    <source>
        <dbReference type="ARBA" id="ARBA00022741"/>
    </source>
</evidence>
<feature type="site" description="Important for activity" evidence="8">
    <location>
        <position position="7"/>
    </location>
</feature>
<dbReference type="PANTHER" id="PTHR43095">
    <property type="entry name" value="SUGAR KINASE"/>
    <property type="match status" value="1"/>
</dbReference>
<dbReference type="Gene3D" id="3.30.420.40">
    <property type="match status" value="2"/>
</dbReference>
<dbReference type="PANTHER" id="PTHR43095:SF5">
    <property type="entry name" value="XYLULOSE KINASE"/>
    <property type="match status" value="1"/>
</dbReference>
<comment type="catalytic activity">
    <reaction evidence="8 10">
        <text>D-xylulose + ATP = D-xylulose 5-phosphate + ADP + H(+)</text>
        <dbReference type="Rhea" id="RHEA:10964"/>
        <dbReference type="ChEBI" id="CHEBI:15378"/>
        <dbReference type="ChEBI" id="CHEBI:17140"/>
        <dbReference type="ChEBI" id="CHEBI:30616"/>
        <dbReference type="ChEBI" id="CHEBI:57737"/>
        <dbReference type="ChEBI" id="CHEBI:456216"/>
        <dbReference type="EC" id="2.7.1.17"/>
    </reaction>
</comment>
<feature type="domain" description="Carbohydrate kinase FGGY N-terminal" evidence="11">
    <location>
        <begin position="3"/>
        <end position="244"/>
    </location>
</feature>
<dbReference type="InterPro" id="IPR000577">
    <property type="entry name" value="Carb_kinase_FGGY"/>
</dbReference>
<gene>
    <name evidence="8 10" type="primary">xylB</name>
    <name evidence="13" type="ORF">SAMN05216447_10453</name>
</gene>
<keyword evidence="2 8" id="KW-0859">Xylose metabolism</keyword>
<evidence type="ECO:0000256" key="8">
    <source>
        <dbReference type="HAMAP-Rule" id="MF_02220"/>
    </source>
</evidence>
<feature type="binding site" evidence="8">
    <location>
        <begin position="78"/>
        <end position="79"/>
    </location>
    <ligand>
        <name>substrate</name>
    </ligand>
</feature>
<dbReference type="EMBL" id="FNWT01000004">
    <property type="protein sequence ID" value="SEH51028.1"/>
    <property type="molecule type" value="Genomic_DNA"/>
</dbReference>
<comment type="similarity">
    <text evidence="1 8 9">Belongs to the FGGY kinase family.</text>
</comment>
<feature type="domain" description="Carbohydrate kinase FGGY C-terminal" evidence="12">
    <location>
        <begin position="254"/>
        <end position="439"/>
    </location>
</feature>
<keyword evidence="4 8" id="KW-0547">Nucleotide-binding</keyword>
<dbReference type="EC" id="2.7.1.17" evidence="8 10"/>
<dbReference type="Proteomes" id="UP000199135">
    <property type="component" value="Unassembled WGS sequence"/>
</dbReference>
<dbReference type="CDD" id="cd07808">
    <property type="entry name" value="ASKHA_NBD_FGGY_EcXK-like"/>
    <property type="match status" value="1"/>
</dbReference>
<keyword evidence="6 8" id="KW-0067">ATP-binding</keyword>
<accession>A0A1H6IQG7</accession>
<keyword evidence="7 8" id="KW-0119">Carbohydrate metabolism</keyword>
<dbReference type="InterPro" id="IPR018485">
    <property type="entry name" value="FGGY_C"/>
</dbReference>
<evidence type="ECO:0000313" key="14">
    <source>
        <dbReference type="Proteomes" id="UP000199135"/>
    </source>
</evidence>
<evidence type="ECO:0000256" key="3">
    <source>
        <dbReference type="ARBA" id="ARBA00022679"/>
    </source>
</evidence>
<evidence type="ECO:0000256" key="6">
    <source>
        <dbReference type="ARBA" id="ARBA00022840"/>
    </source>
</evidence>
<evidence type="ECO:0000259" key="12">
    <source>
        <dbReference type="Pfam" id="PF02782"/>
    </source>
</evidence>
<dbReference type="InterPro" id="IPR050406">
    <property type="entry name" value="FGGY_Carb_Kinase"/>
</dbReference>
<keyword evidence="5 8" id="KW-0418">Kinase</keyword>
<name>A0A1H6IQG7_9ACTN</name>
<evidence type="ECO:0000313" key="13">
    <source>
        <dbReference type="EMBL" id="SEH51028.1"/>
    </source>
</evidence>
<evidence type="ECO:0000256" key="10">
    <source>
        <dbReference type="RuleBase" id="RU364073"/>
    </source>
</evidence>
<keyword evidence="3 8" id="KW-0808">Transferase</keyword>